<name>A0ABZ1VXF3_9ACTN</name>
<sequence>MSRSELERLARIRMQVTGETLERAMAVLEGQMTYPSPSAASGAEPDPAENGEVTQVGPVGEGEGQESSEDTRDSKPLALPDGRRTPPKRNHLRGL</sequence>
<gene>
    <name evidence="2" type="ORF">OG727_37505</name>
</gene>
<dbReference type="RefSeq" id="WP_159477218.1">
    <property type="nucleotide sequence ID" value="NZ_BAAATH010000072.1"/>
</dbReference>
<feature type="region of interest" description="Disordered" evidence="1">
    <location>
        <begin position="29"/>
        <end position="95"/>
    </location>
</feature>
<protein>
    <recommendedName>
        <fullName evidence="4">ANTAR domain-containing protein</fullName>
    </recommendedName>
</protein>
<evidence type="ECO:0008006" key="4">
    <source>
        <dbReference type="Google" id="ProtNLM"/>
    </source>
</evidence>
<evidence type="ECO:0000256" key="1">
    <source>
        <dbReference type="SAM" id="MobiDB-lite"/>
    </source>
</evidence>
<organism evidence="2 3">
    <name type="scientific">Streptomyces caniferus</name>
    <dbReference type="NCBI Taxonomy" id="285557"/>
    <lineage>
        <taxon>Bacteria</taxon>
        <taxon>Bacillati</taxon>
        <taxon>Actinomycetota</taxon>
        <taxon>Actinomycetes</taxon>
        <taxon>Kitasatosporales</taxon>
        <taxon>Streptomycetaceae</taxon>
        <taxon>Streptomyces</taxon>
    </lineage>
</organism>
<proteinExistence type="predicted"/>
<dbReference type="GeneID" id="96633281"/>
<dbReference type="Proteomes" id="UP001432292">
    <property type="component" value="Chromosome"/>
</dbReference>
<accession>A0ABZ1VXF3</accession>
<dbReference type="EMBL" id="CP108473">
    <property type="protein sequence ID" value="WUS27512.1"/>
    <property type="molecule type" value="Genomic_DNA"/>
</dbReference>
<keyword evidence="3" id="KW-1185">Reference proteome</keyword>
<evidence type="ECO:0000313" key="3">
    <source>
        <dbReference type="Proteomes" id="UP001432292"/>
    </source>
</evidence>
<evidence type="ECO:0000313" key="2">
    <source>
        <dbReference type="EMBL" id="WUS27512.1"/>
    </source>
</evidence>
<reference evidence="2" key="1">
    <citation type="submission" date="2022-10" db="EMBL/GenBank/DDBJ databases">
        <title>The complete genomes of actinobacterial strains from the NBC collection.</title>
        <authorList>
            <person name="Joergensen T.S."/>
            <person name="Alvarez Arevalo M."/>
            <person name="Sterndorff E.B."/>
            <person name="Faurdal D."/>
            <person name="Vuksanovic O."/>
            <person name="Mourched A.-S."/>
            <person name="Charusanti P."/>
            <person name="Shaw S."/>
            <person name="Blin K."/>
            <person name="Weber T."/>
        </authorList>
    </citation>
    <scope>NUCLEOTIDE SEQUENCE</scope>
    <source>
        <strain evidence="2">NBC_01256</strain>
    </source>
</reference>
<feature type="compositionally biased region" description="Basic residues" evidence="1">
    <location>
        <begin position="85"/>
        <end position="95"/>
    </location>
</feature>